<dbReference type="RefSeq" id="XP_033663136.1">
    <property type="nucleotide sequence ID" value="XM_033818167.1"/>
</dbReference>
<gene>
    <name evidence="2" type="ORF">M409DRAFT_69177</name>
</gene>
<sequence length="302" mass="35143">MPNPPQLGENMGLDTRTLKQRRDDFVDYDKHLVRRARMTQQISKPYFRDWSNLRFHKGKIFKSNERLFRGDVSLWFPNFYGKSLRNDTVAKTLEVGDGYKGRGRDTCAAMYGKVSVVSIVSSMWASAQVETFISKEKNPELHEVLAENKDVAQQVWINHENNLLKWWLLQMFRYNLRKEKSLEEQARYFMVRRGVSDVMKEAIGMLNDKVGFVYLVDSECRIRWAGSADAEQGERESMATGLRKLLQETRTPKAERLRRGAMRANERHEEDNNAGITPRGPISKGSREMCLRRTGLCFVYES</sequence>
<dbReference type="GO" id="GO:0005743">
    <property type="term" value="C:mitochondrial inner membrane"/>
    <property type="evidence" value="ECO:0007669"/>
    <property type="project" value="TreeGrafter"/>
</dbReference>
<dbReference type="InterPro" id="IPR007849">
    <property type="entry name" value="ATP10"/>
</dbReference>
<dbReference type="GeneID" id="54571439"/>
<reference evidence="2" key="1">
    <citation type="journal article" date="2020" name="Stud. Mycol.">
        <title>101 Dothideomycetes genomes: a test case for predicting lifestyles and emergence of pathogens.</title>
        <authorList>
            <person name="Haridas S."/>
            <person name="Albert R."/>
            <person name="Binder M."/>
            <person name="Bloem J."/>
            <person name="Labutti K."/>
            <person name="Salamov A."/>
            <person name="Andreopoulos B."/>
            <person name="Baker S."/>
            <person name="Barry K."/>
            <person name="Bills G."/>
            <person name="Bluhm B."/>
            <person name="Cannon C."/>
            <person name="Castanera R."/>
            <person name="Culley D."/>
            <person name="Daum C."/>
            <person name="Ezra D."/>
            <person name="Gonzalez J."/>
            <person name="Henrissat B."/>
            <person name="Kuo A."/>
            <person name="Liang C."/>
            <person name="Lipzen A."/>
            <person name="Lutzoni F."/>
            <person name="Magnuson J."/>
            <person name="Mondo S."/>
            <person name="Nolan M."/>
            <person name="Ohm R."/>
            <person name="Pangilinan J."/>
            <person name="Park H.-J."/>
            <person name="Ramirez L."/>
            <person name="Alfaro M."/>
            <person name="Sun H."/>
            <person name="Tritt A."/>
            <person name="Yoshinaga Y."/>
            <person name="Zwiers L.-H."/>
            <person name="Turgeon B."/>
            <person name="Goodwin S."/>
            <person name="Spatafora J."/>
            <person name="Crous P."/>
            <person name="Grigoriev I."/>
        </authorList>
    </citation>
    <scope>NUCLEOTIDE SEQUENCE</scope>
    <source>
        <strain evidence="2">ATCC 36951</strain>
    </source>
</reference>
<feature type="compositionally biased region" description="Basic and acidic residues" evidence="1">
    <location>
        <begin position="257"/>
        <end position="271"/>
    </location>
</feature>
<dbReference type="EMBL" id="ML993614">
    <property type="protein sequence ID" value="KAF2162247.1"/>
    <property type="molecule type" value="Genomic_DNA"/>
</dbReference>
<dbReference type="AlphaFoldDB" id="A0A6A6C4Z9"/>
<keyword evidence="3" id="KW-1185">Reference proteome</keyword>
<dbReference type="PANTHER" id="PTHR28106">
    <property type="entry name" value="MITOCHONDRIAL ATPASE COMPLEX SUBUNIT ATP10"/>
    <property type="match status" value="1"/>
</dbReference>
<evidence type="ECO:0000313" key="3">
    <source>
        <dbReference type="Proteomes" id="UP000799537"/>
    </source>
</evidence>
<protein>
    <recommendedName>
        <fullName evidence="4">Mitochondrial ATPase complex subunit ATP10</fullName>
    </recommendedName>
</protein>
<evidence type="ECO:0000256" key="1">
    <source>
        <dbReference type="SAM" id="MobiDB-lite"/>
    </source>
</evidence>
<evidence type="ECO:0008006" key="4">
    <source>
        <dbReference type="Google" id="ProtNLM"/>
    </source>
</evidence>
<feature type="region of interest" description="Disordered" evidence="1">
    <location>
        <begin position="257"/>
        <end position="281"/>
    </location>
</feature>
<dbReference type="PANTHER" id="PTHR28106:SF1">
    <property type="entry name" value="MITOCHONDRIAL ATPASE COMPLEX SUBUNIT ATP10"/>
    <property type="match status" value="1"/>
</dbReference>
<organism evidence="2 3">
    <name type="scientific">Zasmidium cellare ATCC 36951</name>
    <dbReference type="NCBI Taxonomy" id="1080233"/>
    <lineage>
        <taxon>Eukaryota</taxon>
        <taxon>Fungi</taxon>
        <taxon>Dikarya</taxon>
        <taxon>Ascomycota</taxon>
        <taxon>Pezizomycotina</taxon>
        <taxon>Dothideomycetes</taxon>
        <taxon>Dothideomycetidae</taxon>
        <taxon>Mycosphaerellales</taxon>
        <taxon>Mycosphaerellaceae</taxon>
        <taxon>Zasmidium</taxon>
    </lineage>
</organism>
<dbReference type="OrthoDB" id="17089at2759"/>
<dbReference type="Pfam" id="PF05176">
    <property type="entry name" value="ATP-synt_10"/>
    <property type="match status" value="1"/>
</dbReference>
<proteinExistence type="predicted"/>
<dbReference type="GO" id="GO:0033615">
    <property type="term" value="P:mitochondrial proton-transporting ATP synthase complex assembly"/>
    <property type="evidence" value="ECO:0007669"/>
    <property type="project" value="TreeGrafter"/>
</dbReference>
<accession>A0A6A6C4Z9</accession>
<evidence type="ECO:0000313" key="2">
    <source>
        <dbReference type="EMBL" id="KAF2162247.1"/>
    </source>
</evidence>
<dbReference type="Proteomes" id="UP000799537">
    <property type="component" value="Unassembled WGS sequence"/>
</dbReference>
<name>A0A6A6C4Z9_ZASCE</name>